<reference evidence="4 5" key="1">
    <citation type="submission" date="2024-05" db="EMBL/GenBank/DDBJ databases">
        <title>A high-quality chromosomal-level genome assembly of Topmouth culter (Culter alburnus).</title>
        <authorList>
            <person name="Zhao H."/>
        </authorList>
    </citation>
    <scope>NUCLEOTIDE SEQUENCE [LARGE SCALE GENOMIC DNA]</scope>
    <source>
        <strain evidence="4">CATC2023</strain>
        <tissue evidence="4">Muscle</tissue>
    </source>
</reference>
<dbReference type="InterPro" id="IPR001713">
    <property type="entry name" value="Prot_inh_stefin"/>
</dbReference>
<name>A0AAW2AQC9_CULAL</name>
<evidence type="ECO:0000256" key="1">
    <source>
        <dbReference type="ARBA" id="ARBA00009403"/>
    </source>
</evidence>
<comment type="similarity">
    <text evidence="1">Belongs to the cystatin family.</text>
</comment>
<comment type="caution">
    <text evidence="4">The sequence shown here is derived from an EMBL/GenBank/DDBJ whole genome shotgun (WGS) entry which is preliminary data.</text>
</comment>
<dbReference type="AlphaFoldDB" id="A0AAW2AQC9"/>
<keyword evidence="2" id="KW-0646">Protease inhibitor</keyword>
<evidence type="ECO:0000313" key="4">
    <source>
        <dbReference type="EMBL" id="KAK9975333.1"/>
    </source>
</evidence>
<evidence type="ECO:0000256" key="3">
    <source>
        <dbReference type="ARBA" id="ARBA00022704"/>
    </source>
</evidence>
<accession>A0AAW2AQC9</accession>
<evidence type="ECO:0008006" key="6">
    <source>
        <dbReference type="Google" id="ProtNLM"/>
    </source>
</evidence>
<evidence type="ECO:0000256" key="2">
    <source>
        <dbReference type="ARBA" id="ARBA00022690"/>
    </source>
</evidence>
<dbReference type="InterPro" id="IPR046350">
    <property type="entry name" value="Cystatin_sf"/>
</dbReference>
<dbReference type="GO" id="GO:0004869">
    <property type="term" value="F:cysteine-type endopeptidase inhibitor activity"/>
    <property type="evidence" value="ECO:0007669"/>
    <property type="project" value="UniProtKB-KW"/>
</dbReference>
<sequence>FDHQHTAATSIPGGFTPEKVVTPEVEKICLEVKSDIEEKAGANFEVYIPLSFASHIVGTKYVVKVYVGVDKCVHAMIYQALPCDGGELIVYGVQYPKTASDPLIPFGDNIQKIERLPTADTQ</sequence>
<keyword evidence="5" id="KW-1185">Reference proteome</keyword>
<feature type="non-terminal residue" evidence="4">
    <location>
        <position position="1"/>
    </location>
</feature>
<gene>
    <name evidence="4" type="ORF">ABG768_023385</name>
</gene>
<keyword evidence="3" id="KW-0789">Thiol protease inhibitor</keyword>
<evidence type="ECO:0000313" key="5">
    <source>
        <dbReference type="Proteomes" id="UP001479290"/>
    </source>
</evidence>
<dbReference type="Gene3D" id="3.10.450.10">
    <property type="match status" value="1"/>
</dbReference>
<proteinExistence type="inferred from homology"/>
<dbReference type="GO" id="GO:0005829">
    <property type="term" value="C:cytosol"/>
    <property type="evidence" value="ECO:0007669"/>
    <property type="project" value="TreeGrafter"/>
</dbReference>
<dbReference type="PANTHER" id="PTHR11414">
    <property type="entry name" value="CYSTATIN FAMILY MEMBER"/>
    <property type="match status" value="1"/>
</dbReference>
<protein>
    <recommendedName>
        <fullName evidence="6">Cystatin domain-containing protein</fullName>
    </recommendedName>
</protein>
<dbReference type="SUPFAM" id="SSF54403">
    <property type="entry name" value="Cystatin/monellin"/>
    <property type="match status" value="1"/>
</dbReference>
<organism evidence="4 5">
    <name type="scientific">Culter alburnus</name>
    <name type="common">Topmouth culter</name>
    <dbReference type="NCBI Taxonomy" id="194366"/>
    <lineage>
        <taxon>Eukaryota</taxon>
        <taxon>Metazoa</taxon>
        <taxon>Chordata</taxon>
        <taxon>Craniata</taxon>
        <taxon>Vertebrata</taxon>
        <taxon>Euteleostomi</taxon>
        <taxon>Actinopterygii</taxon>
        <taxon>Neopterygii</taxon>
        <taxon>Teleostei</taxon>
        <taxon>Ostariophysi</taxon>
        <taxon>Cypriniformes</taxon>
        <taxon>Xenocyprididae</taxon>
        <taxon>Xenocypridinae</taxon>
        <taxon>Culter</taxon>
    </lineage>
</organism>
<dbReference type="PRINTS" id="PR00295">
    <property type="entry name" value="STEFINA"/>
</dbReference>
<dbReference type="EMBL" id="JAWDJR010000005">
    <property type="protein sequence ID" value="KAK9975333.1"/>
    <property type="molecule type" value="Genomic_DNA"/>
</dbReference>
<dbReference type="PANTHER" id="PTHR11414:SF21">
    <property type="entry name" value="CYSTATIN 14A, TANDEM DUPLICATE 1-RELATED"/>
    <property type="match status" value="1"/>
</dbReference>
<dbReference type="Proteomes" id="UP001479290">
    <property type="component" value="Unassembled WGS sequence"/>
</dbReference>